<comment type="subcellular location">
    <subcellularLocation>
        <location evidence="1">Membrane</location>
    </subcellularLocation>
</comment>
<evidence type="ECO:0000256" key="5">
    <source>
        <dbReference type="ARBA" id="ARBA00023136"/>
    </source>
</evidence>
<feature type="transmembrane region" description="Helical" evidence="7">
    <location>
        <begin position="42"/>
        <end position="68"/>
    </location>
</feature>
<keyword evidence="3" id="KW-0813">Transport</keyword>
<organism evidence="9">
    <name type="scientific">Zea mays</name>
    <name type="common">Maize</name>
    <dbReference type="NCBI Taxonomy" id="4577"/>
    <lineage>
        <taxon>Eukaryota</taxon>
        <taxon>Viridiplantae</taxon>
        <taxon>Streptophyta</taxon>
        <taxon>Embryophyta</taxon>
        <taxon>Tracheophyta</taxon>
        <taxon>Spermatophyta</taxon>
        <taxon>Magnoliopsida</taxon>
        <taxon>Liliopsida</taxon>
        <taxon>Poales</taxon>
        <taxon>Poaceae</taxon>
        <taxon>PACMAD clade</taxon>
        <taxon>Panicoideae</taxon>
        <taxon>Andropogonodae</taxon>
        <taxon>Andropogoneae</taxon>
        <taxon>Tripsacinae</taxon>
        <taxon>Zea</taxon>
    </lineage>
</organism>
<evidence type="ECO:0000259" key="8">
    <source>
        <dbReference type="Pfam" id="PF01490"/>
    </source>
</evidence>
<keyword evidence="3" id="KW-0029">Amino-acid transport</keyword>
<keyword evidence="4 7" id="KW-1133">Transmembrane helix</keyword>
<proteinExistence type="predicted"/>
<dbReference type="InterPro" id="IPR013057">
    <property type="entry name" value="AA_transpt_TM"/>
</dbReference>
<keyword evidence="2 7" id="KW-0812">Transmembrane</keyword>
<evidence type="ECO:0000256" key="6">
    <source>
        <dbReference type="SAM" id="MobiDB-lite"/>
    </source>
</evidence>
<feature type="compositionally biased region" description="Basic and acidic residues" evidence="6">
    <location>
        <begin position="16"/>
        <end position="29"/>
    </location>
</feature>
<feature type="compositionally biased region" description="Low complexity" evidence="6">
    <location>
        <begin position="1"/>
        <end position="15"/>
    </location>
</feature>
<evidence type="ECO:0000256" key="1">
    <source>
        <dbReference type="ARBA" id="ARBA00004370"/>
    </source>
</evidence>
<reference evidence="9" key="1">
    <citation type="journal article" date="2018" name="Nat. Genet.">
        <title>Extensive intraspecific gene order and gene structural variations between Mo17 and other maize genomes.</title>
        <authorList>
            <person name="Sun S."/>
            <person name="Zhou Y."/>
            <person name="Chen J."/>
            <person name="Shi J."/>
            <person name="Zhao H."/>
            <person name="Zhao H."/>
            <person name="Song W."/>
            <person name="Zhang M."/>
            <person name="Cui Y."/>
            <person name="Dong X."/>
            <person name="Liu H."/>
            <person name="Ma X."/>
            <person name="Jiao Y."/>
            <person name="Wang B."/>
            <person name="Wei X."/>
            <person name="Stein J.C."/>
            <person name="Glaubitz J.C."/>
            <person name="Lu F."/>
            <person name="Yu G."/>
            <person name="Liang C."/>
            <person name="Fengler K."/>
            <person name="Li B."/>
            <person name="Rafalski A."/>
            <person name="Schnable P.S."/>
            <person name="Ware D.H."/>
            <person name="Buckler E.S."/>
            <person name="Lai J."/>
        </authorList>
    </citation>
    <scope>NUCLEOTIDE SEQUENCE [LARGE SCALE GENOMIC DNA]</scope>
    <source>
        <tissue evidence="9">Seedling</tissue>
    </source>
</reference>
<evidence type="ECO:0000313" key="9">
    <source>
        <dbReference type="EMBL" id="PWZ53881.1"/>
    </source>
</evidence>
<dbReference type="Pfam" id="PF01490">
    <property type="entry name" value="Aa_trans"/>
    <property type="match status" value="1"/>
</dbReference>
<dbReference type="GO" id="GO:0006865">
    <property type="term" value="P:amino acid transport"/>
    <property type="evidence" value="ECO:0007669"/>
    <property type="project" value="UniProtKB-KW"/>
</dbReference>
<evidence type="ECO:0000256" key="7">
    <source>
        <dbReference type="SAM" id="Phobius"/>
    </source>
</evidence>
<evidence type="ECO:0000256" key="2">
    <source>
        <dbReference type="ARBA" id="ARBA00022692"/>
    </source>
</evidence>
<feature type="region of interest" description="Disordered" evidence="6">
    <location>
        <begin position="1"/>
        <end position="30"/>
    </location>
</feature>
<feature type="domain" description="Amino acid transporter transmembrane" evidence="8">
    <location>
        <begin position="44"/>
        <end position="134"/>
    </location>
</feature>
<dbReference type="EMBL" id="NCVQ01000001">
    <property type="protein sequence ID" value="PWZ53881.1"/>
    <property type="molecule type" value="Genomic_DNA"/>
</dbReference>
<dbReference type="AlphaFoldDB" id="A0A317Y7Y3"/>
<accession>A0A317Y7Y3</accession>
<dbReference type="GO" id="GO:0016020">
    <property type="term" value="C:membrane"/>
    <property type="evidence" value="ECO:0007669"/>
    <property type="project" value="UniProtKB-SubCell"/>
</dbReference>
<evidence type="ECO:0000256" key="3">
    <source>
        <dbReference type="ARBA" id="ARBA00022970"/>
    </source>
</evidence>
<gene>
    <name evidence="9" type="ORF">Zm00014a_010599</name>
</gene>
<keyword evidence="5 7" id="KW-0472">Membrane</keyword>
<dbReference type="ExpressionAtlas" id="A0A317Y7Y3">
    <property type="expression patterns" value="baseline and differential"/>
</dbReference>
<dbReference type="Proteomes" id="UP000251960">
    <property type="component" value="Chromosome 1"/>
</dbReference>
<protein>
    <recommendedName>
        <fullName evidence="8">Amino acid transporter transmembrane domain-containing protein</fullName>
    </recommendedName>
</protein>
<sequence length="200" mass="21968">METSSDDGSFSGPSDGEARGGRRGGDDSKGAWPRSYSHRLPILGWLLFCFTVVTVAYAGIAVSGFLMFGESTMSQFTLNLPQQYIPSKIAIWMTIVNPYTKYALTMTPVALSIEEALPKKVQNYLRVNATSLRPLTFSAGDGIAWICLHNACGSDTPMRVLPLHQEGCSAIVGDHPVHSHHNDRRRMCMRGIIHLSQPDD</sequence>
<comment type="caution">
    <text evidence="9">The sequence shown here is derived from an EMBL/GenBank/DDBJ whole genome shotgun (WGS) entry which is preliminary data.</text>
</comment>
<name>A0A317Y7Y3_MAIZE</name>
<evidence type="ECO:0000256" key="4">
    <source>
        <dbReference type="ARBA" id="ARBA00022989"/>
    </source>
</evidence>